<name>A0A6A4IAR7_9AGAR</name>
<dbReference type="GO" id="GO:0004659">
    <property type="term" value="F:prenyltransferase activity"/>
    <property type="evidence" value="ECO:0007669"/>
    <property type="project" value="InterPro"/>
</dbReference>
<dbReference type="Proteomes" id="UP000799118">
    <property type="component" value="Unassembled WGS sequence"/>
</dbReference>
<dbReference type="InterPro" id="IPR008949">
    <property type="entry name" value="Isoprenoid_synthase_dom_sf"/>
</dbReference>
<dbReference type="GO" id="GO:1990234">
    <property type="term" value="C:transferase complex"/>
    <property type="evidence" value="ECO:0007669"/>
    <property type="project" value="TreeGrafter"/>
</dbReference>
<sequence>MQPRPSAVINTAELLHPSRPDPYLLLASELDQIRANLLRLLGSAHPTLHDLAQHYFIHPSKQIRPLVVLLLSRATNGLGSEWERKKWITECERVSGRHEELDRPLTRPGVLNDSNPNMPDHASSFQSLFPLQSPKNFPELPPLPSSYEFNYTPTLIDPPMILPAQIRLAQLMEMIHVASSLHDQVTSITTSPSDSSGNKLAILGGDFLLGRASTALSRLGDDEVVELVATVIANIVEGTLWKATNVGTRVITALTSPAQGWNRYLNSIYLDSASLLAKAGRAAVILGGCKEGEVWKEVAYMYGLHVGFANQLMKDVKLYEEDTSSLDGGLTAPLLYAWEDHSNLQPIVQRHFSEDGDIEQVRHAVHTSSGVERTHTLAFTHAEKAREVLHFLPDSDTKDALEELTIRVVEPT</sequence>
<dbReference type="GO" id="GO:0006744">
    <property type="term" value="P:ubiquinone biosynthetic process"/>
    <property type="evidence" value="ECO:0007669"/>
    <property type="project" value="TreeGrafter"/>
</dbReference>
<keyword evidence="5" id="KW-0460">Magnesium</keyword>
<evidence type="ECO:0000256" key="3">
    <source>
        <dbReference type="ARBA" id="ARBA00022679"/>
    </source>
</evidence>
<evidence type="ECO:0000256" key="2">
    <source>
        <dbReference type="ARBA" id="ARBA00006706"/>
    </source>
</evidence>
<dbReference type="GO" id="GO:0008299">
    <property type="term" value="P:isoprenoid biosynthetic process"/>
    <property type="evidence" value="ECO:0007669"/>
    <property type="project" value="UniProtKB-KW"/>
</dbReference>
<keyword evidence="4" id="KW-0479">Metal-binding</keyword>
<dbReference type="PANTHER" id="PTHR12001:SF69">
    <property type="entry name" value="ALL TRANS-POLYPRENYL-DIPHOSPHATE SYNTHASE PDSS1"/>
    <property type="match status" value="1"/>
</dbReference>
<evidence type="ECO:0000256" key="5">
    <source>
        <dbReference type="ARBA" id="ARBA00022842"/>
    </source>
</evidence>
<comment type="cofactor">
    <cofactor evidence="1">
        <name>Mg(2+)</name>
        <dbReference type="ChEBI" id="CHEBI:18420"/>
    </cofactor>
</comment>
<keyword evidence="6" id="KW-0414">Isoprene biosynthesis</keyword>
<dbReference type="PANTHER" id="PTHR12001">
    <property type="entry name" value="GERANYLGERANYL PYROPHOSPHATE SYNTHASE"/>
    <property type="match status" value="1"/>
</dbReference>
<evidence type="ECO:0000313" key="8">
    <source>
        <dbReference type="EMBL" id="KAE9409232.1"/>
    </source>
</evidence>
<dbReference type="Pfam" id="PF00348">
    <property type="entry name" value="polyprenyl_synt"/>
    <property type="match status" value="1"/>
</dbReference>
<keyword evidence="9" id="KW-1185">Reference proteome</keyword>
<evidence type="ECO:0000256" key="4">
    <source>
        <dbReference type="ARBA" id="ARBA00022723"/>
    </source>
</evidence>
<dbReference type="GO" id="GO:0046872">
    <property type="term" value="F:metal ion binding"/>
    <property type="evidence" value="ECO:0007669"/>
    <property type="project" value="UniProtKB-KW"/>
</dbReference>
<dbReference type="OrthoDB" id="9927103at2759"/>
<gene>
    <name evidence="8" type="ORF">BT96DRAFT_807106</name>
</gene>
<protein>
    <submittedName>
        <fullName evidence="8">Terpenoid synthase</fullName>
    </submittedName>
</protein>
<evidence type="ECO:0000313" key="9">
    <source>
        <dbReference type="Proteomes" id="UP000799118"/>
    </source>
</evidence>
<keyword evidence="3 7" id="KW-0808">Transferase</keyword>
<dbReference type="SUPFAM" id="SSF48576">
    <property type="entry name" value="Terpenoid synthases"/>
    <property type="match status" value="2"/>
</dbReference>
<dbReference type="Gene3D" id="1.10.600.10">
    <property type="entry name" value="Farnesyl Diphosphate Synthase"/>
    <property type="match status" value="1"/>
</dbReference>
<evidence type="ECO:0000256" key="6">
    <source>
        <dbReference type="ARBA" id="ARBA00023229"/>
    </source>
</evidence>
<dbReference type="AlphaFoldDB" id="A0A6A4IAR7"/>
<reference evidence="8" key="1">
    <citation type="journal article" date="2019" name="Environ. Microbiol.">
        <title>Fungal ecological strategies reflected in gene transcription - a case study of two litter decomposers.</title>
        <authorList>
            <person name="Barbi F."/>
            <person name="Kohler A."/>
            <person name="Barry K."/>
            <person name="Baskaran P."/>
            <person name="Daum C."/>
            <person name="Fauchery L."/>
            <person name="Ihrmark K."/>
            <person name="Kuo A."/>
            <person name="LaButti K."/>
            <person name="Lipzen A."/>
            <person name="Morin E."/>
            <person name="Grigoriev I.V."/>
            <person name="Henrissat B."/>
            <person name="Lindahl B."/>
            <person name="Martin F."/>
        </authorList>
    </citation>
    <scope>NUCLEOTIDE SEQUENCE</scope>
    <source>
        <strain evidence="8">JB14</strain>
    </source>
</reference>
<dbReference type="EMBL" id="ML769388">
    <property type="protein sequence ID" value="KAE9409232.1"/>
    <property type="molecule type" value="Genomic_DNA"/>
</dbReference>
<evidence type="ECO:0000256" key="1">
    <source>
        <dbReference type="ARBA" id="ARBA00001946"/>
    </source>
</evidence>
<proteinExistence type="inferred from homology"/>
<comment type="similarity">
    <text evidence="2 7">Belongs to the FPP/GGPP synthase family.</text>
</comment>
<evidence type="ECO:0000256" key="7">
    <source>
        <dbReference type="RuleBase" id="RU004466"/>
    </source>
</evidence>
<accession>A0A6A4IAR7</accession>
<dbReference type="InterPro" id="IPR000092">
    <property type="entry name" value="Polyprenyl_synt"/>
</dbReference>
<organism evidence="8 9">
    <name type="scientific">Gymnopus androsaceus JB14</name>
    <dbReference type="NCBI Taxonomy" id="1447944"/>
    <lineage>
        <taxon>Eukaryota</taxon>
        <taxon>Fungi</taxon>
        <taxon>Dikarya</taxon>
        <taxon>Basidiomycota</taxon>
        <taxon>Agaricomycotina</taxon>
        <taxon>Agaricomycetes</taxon>
        <taxon>Agaricomycetidae</taxon>
        <taxon>Agaricales</taxon>
        <taxon>Marasmiineae</taxon>
        <taxon>Omphalotaceae</taxon>
        <taxon>Gymnopus</taxon>
    </lineage>
</organism>